<proteinExistence type="predicted"/>
<reference evidence="1" key="1">
    <citation type="submission" date="2020-04" db="EMBL/GenBank/DDBJ databases">
        <authorList>
            <person name="Chiriac C."/>
            <person name="Salcher M."/>
            <person name="Ghai R."/>
            <person name="Kavagutti S V."/>
        </authorList>
    </citation>
    <scope>NUCLEOTIDE SEQUENCE</scope>
</reference>
<name>A0A6J5NFR3_9CAUD</name>
<dbReference type="EMBL" id="LR796676">
    <property type="protein sequence ID" value="CAB4158570.1"/>
    <property type="molecule type" value="Genomic_DNA"/>
</dbReference>
<evidence type="ECO:0000313" key="1">
    <source>
        <dbReference type="EMBL" id="CAB4158570.1"/>
    </source>
</evidence>
<protein>
    <submittedName>
        <fullName evidence="1">Uncharacterized protein</fullName>
    </submittedName>
</protein>
<accession>A0A6J5NFR3</accession>
<sequence length="682" mass="72872">MPMPAPQVSYDLVYLKGGLDLITPTLALPAGVAREAFNFEASITGGYTRIAGYERFDGRPAPSAAIYGGLSMNLTGSIVVGNTIVGVTSGSSGVVIAVVNNDIYYTKATGPFLAGETIQVSAVNKGTIASLQTTGVLTAKQQAQFSNLAADVYRADIGAVPGSGPVRGVIELQNVIYAWRNNVGGTAMAIYKSSATGWTSVALGFEMSFNTGTAEIFQGNTVTGATSGFSAVVTRVVLESGSWGSGTAAGRLIFASATGTFTPGENLQVAAANKAVCVAAQTAITLLPDGRVELVLGNFGGVNNQLRAYGCDGVNRGFEFDGMVYVPIKTGMATDVPTRVTVHKQHLFFAFGTSVQFSGLGEPYQWTPLLGAGEIVQPEPVTCFVIQPGDQSTGALAIYSDNYTYILYGTDSSSWNLVPYNTGAGAKPYSGQNLAQTYVFDDRGVITLQATLSYGNFDTAAVTLNIRPFTQVRRNLVTASVLNREKAQYRIFFSDGFGLYVTIANGQMLGAMPVSFPNSVFCATEAQTSAGEETSFFGSTNGFVYALDAGTSFDGESINSRLELNYNSENMPRILKRYRRGSFELTGNGYCEFQFAYDLGYSSLYIGQTADVPYENSFSSSFWDSVFWDAFVWDGRTLAPTDVEIRGTGQNILLKISSDADYFQPFTINSVILHYTARRGLR</sequence>
<gene>
    <name evidence="1" type="ORF">UFOVP713_10</name>
</gene>
<organism evidence="1">
    <name type="scientific">uncultured Caudovirales phage</name>
    <dbReference type="NCBI Taxonomy" id="2100421"/>
    <lineage>
        <taxon>Viruses</taxon>
        <taxon>Duplodnaviria</taxon>
        <taxon>Heunggongvirae</taxon>
        <taxon>Uroviricota</taxon>
        <taxon>Caudoviricetes</taxon>
        <taxon>Peduoviridae</taxon>
        <taxon>Maltschvirus</taxon>
        <taxon>Maltschvirus maltsch</taxon>
    </lineage>
</organism>